<accession>A0A6J4PZ06</accession>
<dbReference type="PANTHER" id="PTHR11785">
    <property type="entry name" value="AMINO ACID TRANSPORTER"/>
    <property type="match status" value="1"/>
</dbReference>
<feature type="transmembrane region" description="Helical" evidence="5">
    <location>
        <begin position="203"/>
        <end position="225"/>
    </location>
</feature>
<dbReference type="PANTHER" id="PTHR11785:SF512">
    <property type="entry name" value="SOBREMESA, ISOFORM B"/>
    <property type="match status" value="1"/>
</dbReference>
<keyword evidence="4 5" id="KW-0472">Membrane</keyword>
<dbReference type="GO" id="GO:0015179">
    <property type="term" value="F:L-amino acid transmembrane transporter activity"/>
    <property type="evidence" value="ECO:0007669"/>
    <property type="project" value="TreeGrafter"/>
</dbReference>
<evidence type="ECO:0000256" key="4">
    <source>
        <dbReference type="ARBA" id="ARBA00023136"/>
    </source>
</evidence>
<dbReference type="GO" id="GO:0016020">
    <property type="term" value="C:membrane"/>
    <property type="evidence" value="ECO:0007669"/>
    <property type="project" value="UniProtKB-SubCell"/>
</dbReference>
<feature type="transmembrane region" description="Helical" evidence="5">
    <location>
        <begin position="55"/>
        <end position="75"/>
    </location>
</feature>
<feature type="transmembrane region" description="Helical" evidence="5">
    <location>
        <begin position="21"/>
        <end position="43"/>
    </location>
</feature>
<feature type="transmembrane region" description="Helical" evidence="5">
    <location>
        <begin position="133"/>
        <end position="151"/>
    </location>
</feature>
<dbReference type="Gene3D" id="1.20.1740.10">
    <property type="entry name" value="Amino acid/polyamine transporter I"/>
    <property type="match status" value="1"/>
</dbReference>
<evidence type="ECO:0000256" key="3">
    <source>
        <dbReference type="ARBA" id="ARBA00022989"/>
    </source>
</evidence>
<name>A0A6J4PZ06_9BACT</name>
<protein>
    <submittedName>
        <fullName evidence="6">Uncharacterized amino acid permease, GabP family</fullName>
    </submittedName>
</protein>
<sequence>MNERGNKSESASVAVYETLRLPTLVGLVVANMIGAGVFTTSGFALADLGSANRVMLAWAVGGVIAICGALSYGGLARRFTESGGEYLFLSRALHPLAGFIAGWVSLLAGFTGAIAFAALAFETYISPLLAFTLPPKSLAIALIVTAALLHGARVRAGIGVQNVVVFLKFALLIIFIAAAVFAAKVIGVGSPAPSAPEFSLTAFAGSLVWISLSYSGFNAAVYVAGEARDAQTVVPRAMWIGTLIVTILYLILNSIFVYLAPYEAVVGREDVAAIAAQSIGGQSLALLVRAIIALSLLTSVFAMIMIGPRVYAKMAEDKVFPALFRFQGDVPRAAIAFQAVAGVLVVAFSTLKNLLSYLGFTLSLSAALTVFCLFLIPRAESQSVKIPAYPFAPVLFVGATVFLASLAVWRNPAELIATLLTVLSGIVLYFILKRHHKVDSDDKIERIV</sequence>
<dbReference type="InterPro" id="IPR002293">
    <property type="entry name" value="AA/rel_permease1"/>
</dbReference>
<dbReference type="InterPro" id="IPR050598">
    <property type="entry name" value="AminoAcid_Transporter"/>
</dbReference>
<keyword evidence="3 5" id="KW-1133">Transmembrane helix</keyword>
<dbReference type="AlphaFoldDB" id="A0A6J4PZ06"/>
<dbReference type="PIRSF" id="PIRSF006060">
    <property type="entry name" value="AA_transporter"/>
    <property type="match status" value="1"/>
</dbReference>
<proteinExistence type="predicted"/>
<feature type="transmembrane region" description="Helical" evidence="5">
    <location>
        <begin position="290"/>
        <end position="312"/>
    </location>
</feature>
<organism evidence="6">
    <name type="scientific">uncultured Pyrinomonadaceae bacterium</name>
    <dbReference type="NCBI Taxonomy" id="2283094"/>
    <lineage>
        <taxon>Bacteria</taxon>
        <taxon>Pseudomonadati</taxon>
        <taxon>Acidobacteriota</taxon>
        <taxon>Blastocatellia</taxon>
        <taxon>Blastocatellales</taxon>
        <taxon>Pyrinomonadaceae</taxon>
        <taxon>environmental samples</taxon>
    </lineage>
</organism>
<feature type="transmembrane region" description="Helical" evidence="5">
    <location>
        <begin position="96"/>
        <end position="121"/>
    </location>
</feature>
<feature type="transmembrane region" description="Helical" evidence="5">
    <location>
        <begin position="388"/>
        <end position="409"/>
    </location>
</feature>
<feature type="transmembrane region" description="Helical" evidence="5">
    <location>
        <begin position="333"/>
        <end position="351"/>
    </location>
</feature>
<dbReference type="Pfam" id="PF13520">
    <property type="entry name" value="AA_permease_2"/>
    <property type="match status" value="1"/>
</dbReference>
<feature type="transmembrane region" description="Helical" evidence="5">
    <location>
        <begin position="415"/>
        <end position="432"/>
    </location>
</feature>
<gene>
    <name evidence="6" type="ORF">AVDCRST_MAG74-3538</name>
</gene>
<comment type="subcellular location">
    <subcellularLocation>
        <location evidence="1">Membrane</location>
        <topology evidence="1">Multi-pass membrane protein</topology>
    </subcellularLocation>
</comment>
<reference evidence="6" key="1">
    <citation type="submission" date="2020-02" db="EMBL/GenBank/DDBJ databases">
        <authorList>
            <person name="Meier V. D."/>
        </authorList>
    </citation>
    <scope>NUCLEOTIDE SEQUENCE</scope>
    <source>
        <strain evidence="6">AVDCRST_MAG74</strain>
    </source>
</reference>
<feature type="transmembrane region" description="Helical" evidence="5">
    <location>
        <begin position="357"/>
        <end position="376"/>
    </location>
</feature>
<dbReference type="EMBL" id="CADCUR010000286">
    <property type="protein sequence ID" value="CAA9425691.1"/>
    <property type="molecule type" value="Genomic_DNA"/>
</dbReference>
<feature type="transmembrane region" description="Helical" evidence="5">
    <location>
        <begin position="237"/>
        <end position="260"/>
    </location>
</feature>
<evidence type="ECO:0000313" key="6">
    <source>
        <dbReference type="EMBL" id="CAA9425691.1"/>
    </source>
</evidence>
<evidence type="ECO:0000256" key="1">
    <source>
        <dbReference type="ARBA" id="ARBA00004141"/>
    </source>
</evidence>
<evidence type="ECO:0000256" key="2">
    <source>
        <dbReference type="ARBA" id="ARBA00022692"/>
    </source>
</evidence>
<feature type="transmembrane region" description="Helical" evidence="5">
    <location>
        <begin position="163"/>
        <end position="183"/>
    </location>
</feature>
<keyword evidence="2 5" id="KW-0812">Transmembrane</keyword>
<evidence type="ECO:0000256" key="5">
    <source>
        <dbReference type="SAM" id="Phobius"/>
    </source>
</evidence>